<accession>A0A1G7NHD8</accession>
<dbReference type="InterPro" id="IPR001661">
    <property type="entry name" value="Glyco_hydro_37"/>
</dbReference>
<dbReference type="GO" id="GO:0005993">
    <property type="term" value="P:trehalose catabolic process"/>
    <property type="evidence" value="ECO:0007669"/>
    <property type="project" value="TreeGrafter"/>
</dbReference>
<dbReference type="Gene3D" id="1.50.10.10">
    <property type="match status" value="1"/>
</dbReference>
<protein>
    <submittedName>
        <fullName evidence="3">Alpha,alpha-trehalase</fullName>
    </submittedName>
</protein>
<sequence length="538" mass="61160">MNGKRLSIAIIMACGIACKQQQPPQVKERSPRQEFPGLFEAVQSAHIFPDSKTFADCRPLAAPAMVLQYYAKEQGAEGFNLAAFIHKYFLVPAAATSHYISDTSQDVVTHIESLWKVLKREPDSANTWGSLISLPAPYVVPGGRFREVYYWDSYFTMLGLKESGRTDLIESMIKNFAFLIRTYGFIPNGNRTYYLTRSQPPYFALMLQLLISAKEERKQELLTTYLDALEKEHHFWMKKPMDGQTAEHLVVLPDSVVLNRYYDRGNWPREEAWTEDINTAKNSRRQPVETVYRELRTCAESGWDFSSRWLADGKTLGSIHITDIIPVDLNCLLYNLEMTLGDAYRMKGNTAKALQYESAAAARREAILRYCWDPKTGFFRDYDFKKKARTPVLHLGGMYPLFFGIARQGQADSVAIVLQRQFLYPGGLVSTPIETGEQWDAPNGWAPLHWMTISGLLTYKNDSLASEIAGRWAHQNIRVFKQTGKLLEKYNVKDTSLQGGGGEYPNQDGFGWTNGVLLKILHLQQEGVLNNVKNIDTL</sequence>
<gene>
    <name evidence="3" type="ORF">SAMN04488121_102809</name>
</gene>
<keyword evidence="1" id="KW-0378">Hydrolase</keyword>
<dbReference type="NCBIfam" id="NF009774">
    <property type="entry name" value="PRK13271.1"/>
    <property type="match status" value="1"/>
</dbReference>
<evidence type="ECO:0000313" key="4">
    <source>
        <dbReference type="Proteomes" id="UP000199045"/>
    </source>
</evidence>
<dbReference type="PANTHER" id="PTHR23403">
    <property type="entry name" value="TREHALASE"/>
    <property type="match status" value="1"/>
</dbReference>
<dbReference type="InterPro" id="IPR008928">
    <property type="entry name" value="6-hairpin_glycosidase_sf"/>
</dbReference>
<dbReference type="PROSITE" id="PS00928">
    <property type="entry name" value="TREHALASE_2"/>
    <property type="match status" value="1"/>
</dbReference>
<dbReference type="GO" id="GO:0004555">
    <property type="term" value="F:alpha,alpha-trehalase activity"/>
    <property type="evidence" value="ECO:0007669"/>
    <property type="project" value="InterPro"/>
</dbReference>
<dbReference type="SUPFAM" id="SSF48208">
    <property type="entry name" value="Six-hairpin glycosidases"/>
    <property type="match status" value="1"/>
</dbReference>
<evidence type="ECO:0000313" key="3">
    <source>
        <dbReference type="EMBL" id="SDF73505.1"/>
    </source>
</evidence>
<name>A0A1G7NHD8_CHIFI</name>
<dbReference type="InterPro" id="IPR018232">
    <property type="entry name" value="Glyco_hydro_37_CS"/>
</dbReference>
<dbReference type="NCBIfam" id="NF009773">
    <property type="entry name" value="PRK13270.1"/>
    <property type="match status" value="1"/>
</dbReference>
<dbReference type="InterPro" id="IPR012341">
    <property type="entry name" value="6hp_glycosidase-like_sf"/>
</dbReference>
<reference evidence="3 4" key="1">
    <citation type="submission" date="2016-10" db="EMBL/GenBank/DDBJ databases">
        <authorList>
            <person name="de Groot N.N."/>
        </authorList>
    </citation>
    <scope>NUCLEOTIDE SEQUENCE [LARGE SCALE GENOMIC DNA]</scope>
    <source>
        <strain evidence="3 4">DSM 527</strain>
    </source>
</reference>
<keyword evidence="2" id="KW-0326">Glycosidase</keyword>
<dbReference type="EMBL" id="FNBN01000002">
    <property type="protein sequence ID" value="SDF73505.1"/>
    <property type="molecule type" value="Genomic_DNA"/>
</dbReference>
<dbReference type="PROSITE" id="PS00927">
    <property type="entry name" value="TREHALASE_1"/>
    <property type="match status" value="1"/>
</dbReference>
<dbReference type="Pfam" id="PF01204">
    <property type="entry name" value="Trehalase"/>
    <property type="match status" value="1"/>
</dbReference>
<dbReference type="STRING" id="104663.SAMN04488121_102809"/>
<dbReference type="OrthoDB" id="106887at2"/>
<proteinExistence type="predicted"/>
<dbReference type="RefSeq" id="WP_089831469.1">
    <property type="nucleotide sequence ID" value="NZ_FNBN01000002.1"/>
</dbReference>
<dbReference type="Proteomes" id="UP000199045">
    <property type="component" value="Unassembled WGS sequence"/>
</dbReference>
<organism evidence="3 4">
    <name type="scientific">Chitinophaga filiformis</name>
    <name type="common">Myxococcus filiformis</name>
    <name type="synonym">Flexibacter filiformis</name>
    <dbReference type="NCBI Taxonomy" id="104663"/>
    <lineage>
        <taxon>Bacteria</taxon>
        <taxon>Pseudomonadati</taxon>
        <taxon>Bacteroidota</taxon>
        <taxon>Chitinophagia</taxon>
        <taxon>Chitinophagales</taxon>
        <taxon>Chitinophagaceae</taxon>
        <taxon>Chitinophaga</taxon>
    </lineage>
</organism>
<dbReference type="PANTHER" id="PTHR23403:SF1">
    <property type="entry name" value="TREHALASE"/>
    <property type="match status" value="1"/>
</dbReference>
<dbReference type="PRINTS" id="PR00744">
    <property type="entry name" value="GLHYDRLASE37"/>
</dbReference>
<evidence type="ECO:0000256" key="2">
    <source>
        <dbReference type="ARBA" id="ARBA00023295"/>
    </source>
</evidence>
<evidence type="ECO:0000256" key="1">
    <source>
        <dbReference type="ARBA" id="ARBA00022801"/>
    </source>
</evidence>
<dbReference type="AlphaFoldDB" id="A0A1G7NHD8"/>